<dbReference type="AlphaFoldDB" id="A0A4Z2F4C0"/>
<reference evidence="1 2" key="1">
    <citation type="submission" date="2019-03" db="EMBL/GenBank/DDBJ databases">
        <title>First draft genome of Liparis tanakae, snailfish: a comprehensive survey of snailfish specific genes.</title>
        <authorList>
            <person name="Kim W."/>
            <person name="Song I."/>
            <person name="Jeong J.-H."/>
            <person name="Kim D."/>
            <person name="Kim S."/>
            <person name="Ryu S."/>
            <person name="Song J.Y."/>
            <person name="Lee S.K."/>
        </authorList>
    </citation>
    <scope>NUCLEOTIDE SEQUENCE [LARGE SCALE GENOMIC DNA]</scope>
    <source>
        <tissue evidence="1">Muscle</tissue>
    </source>
</reference>
<sequence>MSLVFLGTSRRSRLTILMASRRISKTLLMRASRGARGNAATNMVLQEQSG</sequence>
<evidence type="ECO:0000313" key="2">
    <source>
        <dbReference type="Proteomes" id="UP000314294"/>
    </source>
</evidence>
<accession>A0A4Z2F4C0</accession>
<dbReference type="Proteomes" id="UP000314294">
    <property type="component" value="Unassembled WGS sequence"/>
</dbReference>
<name>A0A4Z2F4C0_9TELE</name>
<evidence type="ECO:0000313" key="1">
    <source>
        <dbReference type="EMBL" id="TNN35945.1"/>
    </source>
</evidence>
<keyword evidence="2" id="KW-1185">Reference proteome</keyword>
<gene>
    <name evidence="1" type="ORF">EYF80_053883</name>
</gene>
<comment type="caution">
    <text evidence="1">The sequence shown here is derived from an EMBL/GenBank/DDBJ whole genome shotgun (WGS) entry which is preliminary data.</text>
</comment>
<protein>
    <submittedName>
        <fullName evidence="1">Uncharacterized protein</fullName>
    </submittedName>
</protein>
<dbReference type="EMBL" id="SRLO01001681">
    <property type="protein sequence ID" value="TNN35945.1"/>
    <property type="molecule type" value="Genomic_DNA"/>
</dbReference>
<proteinExistence type="predicted"/>
<organism evidence="1 2">
    <name type="scientific">Liparis tanakae</name>
    <name type="common">Tanaka's snailfish</name>
    <dbReference type="NCBI Taxonomy" id="230148"/>
    <lineage>
        <taxon>Eukaryota</taxon>
        <taxon>Metazoa</taxon>
        <taxon>Chordata</taxon>
        <taxon>Craniata</taxon>
        <taxon>Vertebrata</taxon>
        <taxon>Euteleostomi</taxon>
        <taxon>Actinopterygii</taxon>
        <taxon>Neopterygii</taxon>
        <taxon>Teleostei</taxon>
        <taxon>Neoteleostei</taxon>
        <taxon>Acanthomorphata</taxon>
        <taxon>Eupercaria</taxon>
        <taxon>Perciformes</taxon>
        <taxon>Cottioidei</taxon>
        <taxon>Cottales</taxon>
        <taxon>Liparidae</taxon>
        <taxon>Liparis</taxon>
    </lineage>
</organism>